<accession>A0ACD3RLX4</accession>
<proteinExistence type="predicted"/>
<comment type="caution">
    <text evidence="1">The sequence shown here is derived from an EMBL/GenBank/DDBJ whole genome shotgun (WGS) entry which is preliminary data.</text>
</comment>
<sequence>MACRELFSCLPRSTASDTAAGATATVSEAKPTSPGCQALRCTPATLRVKAMKMKKKKRRNLGGLQADESDQKTWRANVLKGPRTILTTQQRRTFKASFEVSSKPCRKMKKLARRQQQQHEQQQQTQEHREHPSHHTAPSCGGLTSEMEHLGSSYTHIQQQQQQQMGLTTLEQQDYDMDPFRQGLTPPQMPGDHMHPYGFKGLYGDMDRDPLCHVADNDCLTLGDSSLLTPIDRLYSMQDSYFAS</sequence>
<gene>
    <name evidence="1" type="ORF">E3U43_006868</name>
</gene>
<evidence type="ECO:0000313" key="1">
    <source>
        <dbReference type="EMBL" id="TMS20375.1"/>
    </source>
</evidence>
<reference evidence="1" key="1">
    <citation type="submission" date="2018-11" db="EMBL/GenBank/DDBJ databases">
        <title>The sequence and de novo assembly of Larimichthys crocea genome using PacBio and Hi-C technologies.</title>
        <authorList>
            <person name="Xu P."/>
            <person name="Chen B."/>
            <person name="Zhou Z."/>
            <person name="Ke Q."/>
            <person name="Wu Y."/>
            <person name="Bai H."/>
            <person name="Pu F."/>
        </authorList>
    </citation>
    <scope>NUCLEOTIDE SEQUENCE</scope>
    <source>
        <tissue evidence="1">Muscle</tissue>
    </source>
</reference>
<protein>
    <submittedName>
        <fullName evidence="1">Uncharacterized protein</fullName>
    </submittedName>
</protein>
<keyword evidence="2" id="KW-1185">Reference proteome</keyword>
<dbReference type="Proteomes" id="UP000793456">
    <property type="component" value="Chromosome IV"/>
</dbReference>
<dbReference type="EMBL" id="CM011677">
    <property type="protein sequence ID" value="TMS20375.1"/>
    <property type="molecule type" value="Genomic_DNA"/>
</dbReference>
<evidence type="ECO:0000313" key="2">
    <source>
        <dbReference type="Proteomes" id="UP000793456"/>
    </source>
</evidence>
<name>A0ACD3RLX4_LARCR</name>
<organism evidence="1 2">
    <name type="scientific">Larimichthys crocea</name>
    <name type="common">Large yellow croaker</name>
    <name type="synonym">Pseudosciaena crocea</name>
    <dbReference type="NCBI Taxonomy" id="215358"/>
    <lineage>
        <taxon>Eukaryota</taxon>
        <taxon>Metazoa</taxon>
        <taxon>Chordata</taxon>
        <taxon>Craniata</taxon>
        <taxon>Vertebrata</taxon>
        <taxon>Euteleostomi</taxon>
        <taxon>Actinopterygii</taxon>
        <taxon>Neopterygii</taxon>
        <taxon>Teleostei</taxon>
        <taxon>Neoteleostei</taxon>
        <taxon>Acanthomorphata</taxon>
        <taxon>Eupercaria</taxon>
        <taxon>Sciaenidae</taxon>
        <taxon>Larimichthys</taxon>
    </lineage>
</organism>